<evidence type="ECO:0000256" key="9">
    <source>
        <dbReference type="HAMAP-Rule" id="MF_00115"/>
    </source>
</evidence>
<dbReference type="eggNOG" id="COG1970">
    <property type="taxonomic scope" value="Bacteria"/>
</dbReference>
<dbReference type="EMBL" id="ABWN01000019">
    <property type="protein sequence ID" value="EFF69335.1"/>
    <property type="molecule type" value="Genomic_DNA"/>
</dbReference>
<organism evidence="10 11">
    <name type="scientific">Eshraghiella crossota DSM 2876</name>
    <dbReference type="NCBI Taxonomy" id="511680"/>
    <lineage>
        <taxon>Bacteria</taxon>
        <taxon>Bacillati</taxon>
        <taxon>Bacillota</taxon>
        <taxon>Clostridia</taxon>
        <taxon>Lachnospirales</taxon>
        <taxon>Lachnospiraceae</taxon>
        <taxon>Eshraghiella</taxon>
    </lineage>
</organism>
<evidence type="ECO:0000256" key="1">
    <source>
        <dbReference type="ARBA" id="ARBA00004141"/>
    </source>
</evidence>
<keyword evidence="4 9" id="KW-0812">Transmembrane</keyword>
<protein>
    <recommendedName>
        <fullName evidence="9">Large-conductance mechanosensitive channel</fullName>
    </recommendedName>
</protein>
<evidence type="ECO:0000256" key="3">
    <source>
        <dbReference type="ARBA" id="ARBA00022475"/>
    </source>
</evidence>
<dbReference type="GO" id="GO:0008381">
    <property type="term" value="F:mechanosensitive monoatomic ion channel activity"/>
    <property type="evidence" value="ECO:0007669"/>
    <property type="project" value="UniProtKB-UniRule"/>
</dbReference>
<dbReference type="HAMAP" id="MF_00115">
    <property type="entry name" value="MscL"/>
    <property type="match status" value="1"/>
</dbReference>
<dbReference type="PANTHER" id="PTHR30266">
    <property type="entry name" value="MECHANOSENSITIVE CHANNEL MSCL"/>
    <property type="match status" value="1"/>
</dbReference>
<keyword evidence="5 9" id="KW-1133">Transmembrane helix</keyword>
<dbReference type="Pfam" id="PF01741">
    <property type="entry name" value="MscL"/>
    <property type="match status" value="1"/>
</dbReference>
<dbReference type="SUPFAM" id="SSF81330">
    <property type="entry name" value="Gated mechanosensitive channel"/>
    <property type="match status" value="1"/>
</dbReference>
<keyword evidence="3 9" id="KW-1003">Cell membrane</keyword>
<comment type="similarity">
    <text evidence="9">Belongs to the MscL family.</text>
</comment>
<accession>D4RXH3</accession>
<keyword evidence="8 9" id="KW-0407">Ion channel</keyword>
<dbReference type="GO" id="GO:0005886">
    <property type="term" value="C:plasma membrane"/>
    <property type="evidence" value="ECO:0007669"/>
    <property type="project" value="UniProtKB-SubCell"/>
</dbReference>
<dbReference type="InterPro" id="IPR036019">
    <property type="entry name" value="MscL_channel"/>
</dbReference>
<evidence type="ECO:0000256" key="5">
    <source>
        <dbReference type="ARBA" id="ARBA00022989"/>
    </source>
</evidence>
<dbReference type="Gene3D" id="1.10.1200.120">
    <property type="entry name" value="Large-conductance mechanosensitive channel, MscL, domain 1"/>
    <property type="match status" value="1"/>
</dbReference>
<evidence type="ECO:0000256" key="8">
    <source>
        <dbReference type="ARBA" id="ARBA00023303"/>
    </source>
</evidence>
<keyword evidence="2 9" id="KW-0813">Transport</keyword>
<evidence type="ECO:0000313" key="10">
    <source>
        <dbReference type="EMBL" id="EFF69335.1"/>
    </source>
</evidence>
<dbReference type="InterPro" id="IPR001185">
    <property type="entry name" value="MS_channel"/>
</dbReference>
<sequence>MKKIPKNRRYTFMKKIIKEFKEFISKGNIFDMAIGLIVGSAFTAIVNSLVGDIFSPLLTIVTSKADLTALAWNINGAQIKYGSFLQAIITFLLTAIVLFFLVKGINKLRSLGQKKEEAKEAAPTTKICPFCRSEIDLDATRCPHCTSELEK</sequence>
<dbReference type="PRINTS" id="PR01264">
    <property type="entry name" value="MECHCHANNEL"/>
</dbReference>
<reference evidence="10 11" key="1">
    <citation type="submission" date="2010-02" db="EMBL/GenBank/DDBJ databases">
        <authorList>
            <person name="Weinstock G."/>
            <person name="Sodergren E."/>
            <person name="Clifton S."/>
            <person name="Fulton L."/>
            <person name="Fulton B."/>
            <person name="Courtney L."/>
            <person name="Fronick C."/>
            <person name="Harrison M."/>
            <person name="Strong C."/>
            <person name="Farmer C."/>
            <person name="Delahaunty K."/>
            <person name="Markovic C."/>
            <person name="Hall O."/>
            <person name="Minx P."/>
            <person name="Tomlinson C."/>
            <person name="Mitreva M."/>
            <person name="Nelson J."/>
            <person name="Hou S."/>
            <person name="Wollam A."/>
            <person name="Pepin K.H."/>
            <person name="Johnson M."/>
            <person name="Bhonagiri V."/>
            <person name="Zhang X."/>
            <person name="Suruliraj S."/>
            <person name="Warren W."/>
            <person name="Chinwalla A."/>
            <person name="Mardis E.R."/>
            <person name="Wilson R.K."/>
        </authorList>
    </citation>
    <scope>NUCLEOTIDE SEQUENCE [LARGE SCALE GENOMIC DNA]</scope>
    <source>
        <strain evidence="10 11">DSM 2876</strain>
    </source>
</reference>
<comment type="subcellular location">
    <subcellularLocation>
        <location evidence="9">Cell membrane</location>
        <topology evidence="9">Multi-pass membrane protein</topology>
    </subcellularLocation>
    <subcellularLocation>
        <location evidence="1">Membrane</location>
        <topology evidence="1">Multi-pass membrane protein</topology>
    </subcellularLocation>
</comment>
<dbReference type="Proteomes" id="UP000006238">
    <property type="component" value="Unassembled WGS sequence"/>
</dbReference>
<dbReference type="NCBIfam" id="TIGR00220">
    <property type="entry name" value="mscL"/>
    <property type="match status" value="1"/>
</dbReference>
<evidence type="ECO:0000256" key="4">
    <source>
        <dbReference type="ARBA" id="ARBA00022692"/>
    </source>
</evidence>
<gene>
    <name evidence="9 10" type="primary">mscL</name>
    <name evidence="10" type="ORF">BUTYVIB_00524</name>
</gene>
<comment type="caution">
    <text evidence="10">The sequence shown here is derived from an EMBL/GenBank/DDBJ whole genome shotgun (WGS) entry which is preliminary data.</text>
</comment>
<dbReference type="PANTHER" id="PTHR30266:SF2">
    <property type="entry name" value="LARGE-CONDUCTANCE MECHANOSENSITIVE CHANNEL"/>
    <property type="match status" value="1"/>
</dbReference>
<evidence type="ECO:0000256" key="7">
    <source>
        <dbReference type="ARBA" id="ARBA00023136"/>
    </source>
</evidence>
<name>D4RXH3_9FIRM</name>
<dbReference type="STRING" id="45851.BHV86_02765"/>
<keyword evidence="7 9" id="KW-0472">Membrane</keyword>
<proteinExistence type="inferred from homology"/>
<feature type="transmembrane region" description="Helical" evidence="9">
    <location>
        <begin position="29"/>
        <end position="50"/>
    </location>
</feature>
<dbReference type="InterPro" id="IPR037673">
    <property type="entry name" value="MSC/AndL"/>
</dbReference>
<evidence type="ECO:0000256" key="6">
    <source>
        <dbReference type="ARBA" id="ARBA00023065"/>
    </source>
</evidence>
<dbReference type="HOGENOM" id="CLU_095787_2_3_9"/>
<comment type="subunit">
    <text evidence="9">Homopentamer.</text>
</comment>
<keyword evidence="6 9" id="KW-0406">Ion transport</keyword>
<keyword evidence="11" id="KW-1185">Reference proteome</keyword>
<comment type="function">
    <text evidence="9">Channel that opens in response to stretch forces in the membrane lipid bilayer. May participate in the regulation of osmotic pressure changes within the cell.</text>
</comment>
<evidence type="ECO:0000256" key="2">
    <source>
        <dbReference type="ARBA" id="ARBA00022448"/>
    </source>
</evidence>
<dbReference type="AlphaFoldDB" id="D4RXH3"/>
<evidence type="ECO:0000313" key="11">
    <source>
        <dbReference type="Proteomes" id="UP000006238"/>
    </source>
</evidence>
<feature type="transmembrane region" description="Helical" evidence="9">
    <location>
        <begin position="84"/>
        <end position="105"/>
    </location>
</feature>